<dbReference type="OrthoDB" id="203487at2759"/>
<dbReference type="Pfam" id="PF13621">
    <property type="entry name" value="Cupin_8"/>
    <property type="match status" value="1"/>
</dbReference>
<organism evidence="5 6">
    <name type="scientific">Psylliodes chrysocephalus</name>
    <dbReference type="NCBI Taxonomy" id="3402493"/>
    <lineage>
        <taxon>Eukaryota</taxon>
        <taxon>Metazoa</taxon>
        <taxon>Ecdysozoa</taxon>
        <taxon>Arthropoda</taxon>
        <taxon>Hexapoda</taxon>
        <taxon>Insecta</taxon>
        <taxon>Pterygota</taxon>
        <taxon>Neoptera</taxon>
        <taxon>Endopterygota</taxon>
        <taxon>Coleoptera</taxon>
        <taxon>Polyphaga</taxon>
        <taxon>Cucujiformia</taxon>
        <taxon>Chrysomeloidea</taxon>
        <taxon>Chrysomelidae</taxon>
        <taxon>Galerucinae</taxon>
        <taxon>Alticini</taxon>
        <taxon>Psylliodes</taxon>
    </lineage>
</organism>
<evidence type="ECO:0000256" key="3">
    <source>
        <dbReference type="ARBA" id="ARBA00082904"/>
    </source>
</evidence>
<dbReference type="InterPro" id="IPR050910">
    <property type="entry name" value="JMJD6_ArgDemeth/LysHydrox"/>
</dbReference>
<dbReference type="Proteomes" id="UP001153636">
    <property type="component" value="Chromosome 3"/>
</dbReference>
<dbReference type="GO" id="GO:0045905">
    <property type="term" value="P:positive regulation of translational termination"/>
    <property type="evidence" value="ECO:0007669"/>
    <property type="project" value="TreeGrafter"/>
</dbReference>
<keyword evidence="6" id="KW-1185">Reference proteome</keyword>
<evidence type="ECO:0000259" key="4">
    <source>
        <dbReference type="PROSITE" id="PS51184"/>
    </source>
</evidence>
<dbReference type="Gene3D" id="2.60.120.650">
    <property type="entry name" value="Cupin"/>
    <property type="match status" value="1"/>
</dbReference>
<dbReference type="InterPro" id="IPR003347">
    <property type="entry name" value="JmjC_dom"/>
</dbReference>
<dbReference type="GO" id="GO:0043565">
    <property type="term" value="F:sequence-specific DNA binding"/>
    <property type="evidence" value="ECO:0007669"/>
    <property type="project" value="TreeGrafter"/>
</dbReference>
<evidence type="ECO:0000256" key="1">
    <source>
        <dbReference type="ARBA" id="ARBA00038068"/>
    </source>
</evidence>
<dbReference type="GO" id="GO:0005634">
    <property type="term" value="C:nucleus"/>
    <property type="evidence" value="ECO:0007669"/>
    <property type="project" value="TreeGrafter"/>
</dbReference>
<evidence type="ECO:0000313" key="6">
    <source>
        <dbReference type="Proteomes" id="UP001153636"/>
    </source>
</evidence>
<dbReference type="InterPro" id="IPR041667">
    <property type="entry name" value="Cupin_8"/>
</dbReference>
<reference evidence="5" key="1">
    <citation type="submission" date="2022-01" db="EMBL/GenBank/DDBJ databases">
        <authorList>
            <person name="King R."/>
        </authorList>
    </citation>
    <scope>NUCLEOTIDE SEQUENCE</scope>
</reference>
<dbReference type="EMBL" id="OV651815">
    <property type="protein sequence ID" value="CAH1109032.1"/>
    <property type="molecule type" value="Genomic_DNA"/>
</dbReference>
<dbReference type="PROSITE" id="PS51184">
    <property type="entry name" value="JMJC"/>
    <property type="match status" value="1"/>
</dbReference>
<dbReference type="GO" id="GO:0016706">
    <property type="term" value="F:2-oxoglutarate-dependent dioxygenase activity"/>
    <property type="evidence" value="ECO:0007669"/>
    <property type="project" value="TreeGrafter"/>
</dbReference>
<dbReference type="GO" id="GO:0005737">
    <property type="term" value="C:cytoplasm"/>
    <property type="evidence" value="ECO:0007669"/>
    <property type="project" value="TreeGrafter"/>
</dbReference>
<dbReference type="AlphaFoldDB" id="A0A9P0CT94"/>
<evidence type="ECO:0000256" key="2">
    <source>
        <dbReference type="ARBA" id="ARBA00047762"/>
    </source>
</evidence>
<dbReference type="PANTHER" id="PTHR12480:SF6">
    <property type="entry name" value="2-OXOGLUTARATE AND IRON-DEPENDENT OXYGENASE JMJD4"/>
    <property type="match status" value="1"/>
</dbReference>
<feature type="domain" description="JmjC" evidence="4">
    <location>
        <begin position="130"/>
        <end position="285"/>
    </location>
</feature>
<comment type="catalytic activity">
    <reaction evidence="2">
        <text>L-lysyl-[protein] + 2-oxoglutarate + O2 = 4-hydroxy-L-lysyl-[protein] + succinate + CO2</text>
        <dbReference type="Rhea" id="RHEA:57156"/>
        <dbReference type="Rhea" id="RHEA-COMP:9752"/>
        <dbReference type="Rhea" id="RHEA-COMP:15084"/>
        <dbReference type="ChEBI" id="CHEBI:15379"/>
        <dbReference type="ChEBI" id="CHEBI:16526"/>
        <dbReference type="ChEBI" id="CHEBI:16810"/>
        <dbReference type="ChEBI" id="CHEBI:29969"/>
        <dbReference type="ChEBI" id="CHEBI:30031"/>
        <dbReference type="ChEBI" id="CHEBI:141495"/>
    </reaction>
</comment>
<dbReference type="PANTHER" id="PTHR12480">
    <property type="entry name" value="ARGININE DEMETHYLASE AND LYSYL-HYDROXYLASE JMJD"/>
    <property type="match status" value="1"/>
</dbReference>
<evidence type="ECO:0000313" key="5">
    <source>
        <dbReference type="EMBL" id="CAH1109032.1"/>
    </source>
</evidence>
<dbReference type="SMART" id="SM00558">
    <property type="entry name" value="JmjC"/>
    <property type="match status" value="1"/>
</dbReference>
<proteinExistence type="inferred from homology"/>
<accession>A0A9P0CT94</accession>
<name>A0A9P0CT94_9CUCU</name>
<protein>
    <recommendedName>
        <fullName evidence="3">Jumonji domain-containing protein 4</fullName>
    </recommendedName>
</protein>
<dbReference type="SUPFAM" id="SSF51197">
    <property type="entry name" value="Clavaminate synthase-like"/>
    <property type="match status" value="1"/>
</dbReference>
<gene>
    <name evidence="5" type="ORF">PSYICH_LOCUS9672</name>
</gene>
<comment type="similarity">
    <text evidence="1">Belongs to the JMJD6 family.</text>
</comment>
<sequence length="401" mass="47480">MFEIDSSINSEIIYNYNTVNNIEVLDSTNVSYDFFFRNFMLPNIPCIIQNCCTNWKCSKLWIIDAKNLNISYLQEKYGLDSVFVYNCKEKYYNSQKYKTIKFKDYLSGPKNDDISTSFPRSEYLKNWHLKLNHCDDNFYEVPIFFASDWLNEFYIENTNDDYRFVYMGPNETWTPFHADVFNSYSWSVNVFGRKKWLLFPPGEEEYIKDEFGNLPYDLMPDGSTPADCISNSKYFEVIQHSGEAIFVPSGWHHEVWNLSDTISVNHNWINGCNIQNMYDALLSNLCDIKKEIKDCSDMEDFDQHCQIMLNTLFGMDFQIFYEFLKFIATKRIEMIKDESVRVLFHGYVVGINHILFDLKAIKKILESFMNLEEIKLLKYFSTVDKSPQMLLREIILVLESL</sequence>